<dbReference type="SUPFAM" id="SSF50978">
    <property type="entry name" value="WD40 repeat-like"/>
    <property type="match status" value="1"/>
</dbReference>
<name>A0A818MWQ5_9BILA</name>
<dbReference type="Gene3D" id="2.130.10.10">
    <property type="entry name" value="YVTN repeat-like/Quinoprotein amine dehydrogenase"/>
    <property type="match status" value="1"/>
</dbReference>
<evidence type="ECO:0000256" key="1">
    <source>
        <dbReference type="ARBA" id="ARBA00022574"/>
    </source>
</evidence>
<dbReference type="InterPro" id="IPR001680">
    <property type="entry name" value="WD40_rpt"/>
</dbReference>
<dbReference type="GO" id="GO:0006914">
    <property type="term" value="P:autophagy"/>
    <property type="evidence" value="ECO:0007669"/>
    <property type="project" value="UniProtKB-KW"/>
</dbReference>
<comment type="caution">
    <text evidence="6">The sequence shown here is derived from an EMBL/GenBank/DDBJ whole genome shotgun (WGS) entry which is preliminary data.</text>
</comment>
<proteinExistence type="inferred from homology"/>
<dbReference type="EMBL" id="CAJNYT010003811">
    <property type="protein sequence ID" value="CAF3602155.1"/>
    <property type="molecule type" value="Genomic_DNA"/>
</dbReference>
<dbReference type="EMBL" id="CAJNYV010004179">
    <property type="protein sequence ID" value="CAF3652285.1"/>
    <property type="molecule type" value="Genomic_DNA"/>
</dbReference>
<dbReference type="InterPro" id="IPR015943">
    <property type="entry name" value="WD40/YVTN_repeat-like_dom_sf"/>
</dbReference>
<reference evidence="6" key="1">
    <citation type="submission" date="2021-02" db="EMBL/GenBank/DDBJ databases">
        <authorList>
            <person name="Nowell W R."/>
        </authorList>
    </citation>
    <scope>NUCLEOTIDE SEQUENCE</scope>
</reference>
<dbReference type="Proteomes" id="UP000663865">
    <property type="component" value="Unassembled WGS sequence"/>
</dbReference>
<evidence type="ECO:0000313" key="7">
    <source>
        <dbReference type="EMBL" id="CAF3602155.1"/>
    </source>
</evidence>
<dbReference type="PANTHER" id="PTHR11227">
    <property type="entry name" value="WD-REPEAT PROTEIN INTERACTING WITH PHOSPHOINOSIDES WIPI -RELATED"/>
    <property type="match status" value="1"/>
</dbReference>
<comment type="similarity">
    <text evidence="4">Belongs to the WD repeat PROPPIN family.</text>
</comment>
<dbReference type="InterPro" id="IPR036322">
    <property type="entry name" value="WD40_repeat_dom_sf"/>
</dbReference>
<dbReference type="Proteomes" id="UP000663872">
    <property type="component" value="Unassembled WGS sequence"/>
</dbReference>
<dbReference type="SMART" id="SM00320">
    <property type="entry name" value="WD40"/>
    <property type="match status" value="3"/>
</dbReference>
<evidence type="ECO:0000256" key="3">
    <source>
        <dbReference type="ARBA" id="ARBA00023006"/>
    </source>
</evidence>
<protein>
    <recommendedName>
        <fullName evidence="10">WD repeat domain phosphoinositide-interacting protein 2</fullName>
    </recommendedName>
</protein>
<evidence type="ECO:0000256" key="2">
    <source>
        <dbReference type="ARBA" id="ARBA00022737"/>
    </source>
</evidence>
<feature type="region of interest" description="Disordered" evidence="5">
    <location>
        <begin position="393"/>
        <end position="433"/>
    </location>
</feature>
<feature type="compositionally biased region" description="Low complexity" evidence="5">
    <location>
        <begin position="8"/>
        <end position="22"/>
    </location>
</feature>
<dbReference type="Pfam" id="PF21032">
    <property type="entry name" value="PROPPIN"/>
    <property type="match status" value="1"/>
</dbReference>
<evidence type="ECO:0008006" key="10">
    <source>
        <dbReference type="Google" id="ProtNLM"/>
    </source>
</evidence>
<accession>A0A818MWQ5</accession>
<evidence type="ECO:0000313" key="6">
    <source>
        <dbReference type="EMBL" id="CAF3596108.1"/>
    </source>
</evidence>
<keyword evidence="2" id="KW-0677">Repeat</keyword>
<evidence type="ECO:0000313" key="9">
    <source>
        <dbReference type="Proteomes" id="UP000663833"/>
    </source>
</evidence>
<feature type="compositionally biased region" description="Polar residues" evidence="5">
    <location>
        <begin position="412"/>
        <end position="426"/>
    </location>
</feature>
<evidence type="ECO:0000256" key="5">
    <source>
        <dbReference type="SAM" id="MobiDB-lite"/>
    </source>
</evidence>
<keyword evidence="3" id="KW-0072">Autophagy</keyword>
<gene>
    <name evidence="7" type="ORF">GRG538_LOCUS22742</name>
    <name evidence="8" type="ORF">KIK155_LOCUS23533</name>
    <name evidence="6" type="ORF">LUA448_LOCUS30187</name>
</gene>
<keyword evidence="1" id="KW-0853">WD repeat</keyword>
<evidence type="ECO:0000313" key="8">
    <source>
        <dbReference type="EMBL" id="CAF3652285.1"/>
    </source>
</evidence>
<dbReference type="Proteomes" id="UP000663833">
    <property type="component" value="Unassembled WGS sequence"/>
</dbReference>
<dbReference type="InterPro" id="IPR048720">
    <property type="entry name" value="PROPPIN"/>
</dbReference>
<dbReference type="GO" id="GO:0005737">
    <property type="term" value="C:cytoplasm"/>
    <property type="evidence" value="ECO:0007669"/>
    <property type="project" value="UniProtKB-ARBA"/>
</dbReference>
<sequence length="458" mass="50751">MNILGNRSNLGNASSGDASSDSTVPSQYKVLTLTFNQDCTSLAIGTPNSYSLFTICQENKIDEIHNCAYVEVCIIERLFSSSLIAIVSNQAPRKLKVCHFMRGTEILSYSFANIILAVKLNRSRLVVFLDESIYILNMHDMKLLHTIRDIPSNRDGLCALSSNDGNFNLAYPGSTITGEIQLFDTISLKPGVLISAHESPLATMAFDMTGTRIVTASNKGYFRNIYVGTVIRIHSAVDGSRLFEFRRGVRRVATICSLAFSPDSMFLAASSNTETIHIFRLINQKEKPPVETNSWAGSFSRMLGDVAYYLPKHTSEVLTQERAFATVHLQLAGMKTAITVNIFNKILKLFASGYDGVVSIYEVNTNEGGEYKQIGQQILFKMSQNSSNLQTITTNDRLNSNDGSRQLHPPNTIKNETHTVPASSKLTNEKQSDEQLYGTVIEEHTFSQLPSPPQDDDE</sequence>
<feature type="region of interest" description="Disordered" evidence="5">
    <location>
        <begin position="1"/>
        <end position="23"/>
    </location>
</feature>
<feature type="compositionally biased region" description="Polar residues" evidence="5">
    <location>
        <begin position="393"/>
        <end position="404"/>
    </location>
</feature>
<organism evidence="6 9">
    <name type="scientific">Rotaria socialis</name>
    <dbReference type="NCBI Taxonomy" id="392032"/>
    <lineage>
        <taxon>Eukaryota</taxon>
        <taxon>Metazoa</taxon>
        <taxon>Spiralia</taxon>
        <taxon>Gnathifera</taxon>
        <taxon>Rotifera</taxon>
        <taxon>Eurotatoria</taxon>
        <taxon>Bdelloidea</taxon>
        <taxon>Philodinida</taxon>
        <taxon>Philodinidae</taxon>
        <taxon>Rotaria</taxon>
    </lineage>
</organism>
<dbReference type="EMBL" id="CAJNYD010004393">
    <property type="protein sequence ID" value="CAF3596108.1"/>
    <property type="molecule type" value="Genomic_DNA"/>
</dbReference>
<dbReference type="AlphaFoldDB" id="A0A818MWQ5"/>
<evidence type="ECO:0000256" key="4">
    <source>
        <dbReference type="ARBA" id="ARBA00025740"/>
    </source>
</evidence>